<dbReference type="Pfam" id="PF00691">
    <property type="entry name" value="OmpA"/>
    <property type="match status" value="1"/>
</dbReference>
<dbReference type="Pfam" id="PF12849">
    <property type="entry name" value="PBP_like_2"/>
    <property type="match status" value="1"/>
</dbReference>
<accession>A0A6B0TJV2</accession>
<dbReference type="Gene3D" id="3.30.1330.60">
    <property type="entry name" value="OmpA-like domain"/>
    <property type="match status" value="1"/>
</dbReference>
<evidence type="ECO:0000256" key="1">
    <source>
        <dbReference type="ARBA" id="ARBA00022729"/>
    </source>
</evidence>
<dbReference type="InterPro" id="IPR024370">
    <property type="entry name" value="PBP_domain"/>
</dbReference>
<dbReference type="AlphaFoldDB" id="A0A6B0TJV2"/>
<feature type="chain" id="PRO_5025470994" evidence="3">
    <location>
        <begin position="26"/>
        <end position="524"/>
    </location>
</feature>
<dbReference type="GO" id="GO:0016020">
    <property type="term" value="C:membrane"/>
    <property type="evidence" value="ECO:0007669"/>
    <property type="project" value="UniProtKB-UniRule"/>
</dbReference>
<feature type="signal peptide" evidence="3">
    <location>
        <begin position="1"/>
        <end position="25"/>
    </location>
</feature>
<feature type="domain" description="OmpA-like" evidence="4">
    <location>
        <begin position="400"/>
        <end position="524"/>
    </location>
</feature>
<dbReference type="PANTHER" id="PTHR30570:SF1">
    <property type="entry name" value="PHOSPHATE-BINDING PROTEIN PSTS"/>
    <property type="match status" value="1"/>
</dbReference>
<dbReference type="RefSeq" id="WP_160852459.1">
    <property type="nucleotide sequence ID" value="NZ_WUWG01000001.1"/>
</dbReference>
<dbReference type="Proteomes" id="UP000436016">
    <property type="component" value="Unassembled WGS sequence"/>
</dbReference>
<reference evidence="5 6" key="1">
    <citation type="submission" date="2019-12" db="EMBL/GenBank/DDBJ databases">
        <title>Strain KN286 was isolated from seawater, which was collected from Caroline Seamount in the tropical western Pacific.</title>
        <authorList>
            <person name="Wang Q."/>
        </authorList>
    </citation>
    <scope>NUCLEOTIDE SEQUENCE [LARGE SCALE GENOMIC DNA]</scope>
    <source>
        <strain evidence="5 6">KN286</strain>
    </source>
</reference>
<dbReference type="EMBL" id="WUWG01000001">
    <property type="protein sequence ID" value="MXU64770.1"/>
    <property type="molecule type" value="Genomic_DNA"/>
</dbReference>
<dbReference type="SUPFAM" id="SSF53850">
    <property type="entry name" value="Periplasmic binding protein-like II"/>
    <property type="match status" value="1"/>
</dbReference>
<organism evidence="5 6">
    <name type="scientific">Oceanomicrobium pacificus</name>
    <dbReference type="NCBI Taxonomy" id="2692916"/>
    <lineage>
        <taxon>Bacteria</taxon>
        <taxon>Pseudomonadati</taxon>
        <taxon>Pseudomonadota</taxon>
        <taxon>Alphaproteobacteria</taxon>
        <taxon>Rhodobacterales</taxon>
        <taxon>Paracoccaceae</taxon>
        <taxon>Oceanomicrobium</taxon>
    </lineage>
</organism>
<evidence type="ECO:0000256" key="3">
    <source>
        <dbReference type="SAM" id="SignalP"/>
    </source>
</evidence>
<dbReference type="PROSITE" id="PS51123">
    <property type="entry name" value="OMPA_2"/>
    <property type="match status" value="1"/>
</dbReference>
<comment type="caution">
    <text evidence="5">The sequence shown here is derived from an EMBL/GenBank/DDBJ whole genome shotgun (WGS) entry which is preliminary data.</text>
</comment>
<evidence type="ECO:0000256" key="2">
    <source>
        <dbReference type="PROSITE-ProRule" id="PRU00473"/>
    </source>
</evidence>
<dbReference type="InterPro" id="IPR006665">
    <property type="entry name" value="OmpA-like"/>
</dbReference>
<dbReference type="PANTHER" id="PTHR30570">
    <property type="entry name" value="PERIPLASMIC PHOSPHATE BINDING COMPONENT OF PHOSPHATE ABC TRANSPORTER"/>
    <property type="match status" value="1"/>
</dbReference>
<gene>
    <name evidence="5" type="ORF">GSH16_04880</name>
</gene>
<keyword evidence="6" id="KW-1185">Reference proteome</keyword>
<dbReference type="InterPro" id="IPR050811">
    <property type="entry name" value="Phosphate_ABC_transporter"/>
</dbReference>
<dbReference type="CDD" id="cd07185">
    <property type="entry name" value="OmpA_C-like"/>
    <property type="match status" value="1"/>
</dbReference>
<keyword evidence="1 3" id="KW-0732">Signal</keyword>
<name>A0A6B0TJV2_9RHOB</name>
<proteinExistence type="predicted"/>
<evidence type="ECO:0000313" key="6">
    <source>
        <dbReference type="Proteomes" id="UP000436016"/>
    </source>
</evidence>
<dbReference type="SUPFAM" id="SSF103088">
    <property type="entry name" value="OmpA-like"/>
    <property type="match status" value="1"/>
</dbReference>
<evidence type="ECO:0000313" key="5">
    <source>
        <dbReference type="EMBL" id="MXU64770.1"/>
    </source>
</evidence>
<dbReference type="CDD" id="cd13566">
    <property type="entry name" value="PBP2_phosphate"/>
    <property type="match status" value="1"/>
</dbReference>
<evidence type="ECO:0000259" key="4">
    <source>
        <dbReference type="PROSITE" id="PS51123"/>
    </source>
</evidence>
<keyword evidence="2" id="KW-0472">Membrane</keyword>
<dbReference type="Gene3D" id="3.40.190.10">
    <property type="entry name" value="Periplasmic binding protein-like II"/>
    <property type="match status" value="2"/>
</dbReference>
<dbReference type="InterPro" id="IPR036737">
    <property type="entry name" value="OmpA-like_sf"/>
</dbReference>
<sequence length="524" mass="55489">MSRISTTWRGAVAAAALALAMPALAETVTLRSFDGTIEVSGEFLGYDGENYEIDTAIGTITIDAAQVECTGAPCPEIIPERTDFTIAGSRSISASLLPALAEDYAFQSDTDLMQTAEAGSNRTRFDLKGAAPDPVAQITIDPVGSTGGIEALIAGEADMAITTRPVREKEIAASEAAGKGNPAAEGRENVLALDGLIVVTHQDNLLKSISEKEIALVFSGQISNWSDLGGPDAPITLYVREFDSGLIEAFNDLIMTPENTVVSAGAVALASDQDVSDAVANDEFGIGVTSFSAERNAKALAIRGVCDIRTAPTPFTIQTEEYPLTRRIYIYGPDEKLPAAARDFVDYALSDAAQPVIADSGFVDQAVTVSSPGDQGFRFAAAILDRTGSVSLDGLRQMTETLVGADRLSYTFRFLPGGAVLDTKAKADIKRFAADLATGIYAEKEVMLIGFSDTVGDARRNLVLSRARAELVREGLVIAAGEGTLADQTLSVEAFGELSPLGCNETQRGRSVNRRVEVWIRDKI</sequence>
<protein>
    <submittedName>
        <fullName evidence="5">OmpA family protein</fullName>
    </submittedName>
</protein>